<proteinExistence type="predicted"/>
<evidence type="ECO:0000313" key="1">
    <source>
        <dbReference type="EMBL" id="MBX6979289.1"/>
    </source>
</evidence>
<dbReference type="Proteomes" id="UP000824410">
    <property type="component" value="Unassembled WGS sequence"/>
</dbReference>
<organism evidence="1 2">
    <name type="scientific">Providencia rettgeri</name>
    <dbReference type="NCBI Taxonomy" id="587"/>
    <lineage>
        <taxon>Bacteria</taxon>
        <taxon>Pseudomonadati</taxon>
        <taxon>Pseudomonadota</taxon>
        <taxon>Gammaproteobacteria</taxon>
        <taxon>Enterobacterales</taxon>
        <taxon>Morganellaceae</taxon>
        <taxon>Providencia</taxon>
    </lineage>
</organism>
<dbReference type="RefSeq" id="WP_131680289.1">
    <property type="nucleotide sequence ID" value="NZ_SHCZ01000007.1"/>
</dbReference>
<name>A0AAP2JUP0_PRORE</name>
<comment type="caution">
    <text evidence="1">The sequence shown here is derived from an EMBL/GenBank/DDBJ whole genome shotgun (WGS) entry which is preliminary data.</text>
</comment>
<accession>A0AAP2JUP0</accession>
<dbReference type="EMBL" id="SHDO01000004">
    <property type="protein sequence ID" value="MBX6979289.1"/>
    <property type="molecule type" value="Genomic_DNA"/>
</dbReference>
<reference evidence="1" key="1">
    <citation type="submission" date="2019-02" db="EMBL/GenBank/DDBJ databases">
        <title>Genomic characterization of isolates from hospital effluents in KZN, South Africa.</title>
        <authorList>
            <person name="Ntshobeni N."/>
            <person name="Allam M."/>
            <person name="Ismail A."/>
            <person name="Amoako D."/>
            <person name="Essack S."/>
            <person name="Chenia H."/>
        </authorList>
    </citation>
    <scope>NUCLEOTIDE SEQUENCE</scope>
    <source>
        <strain evidence="1">AFE97_S1</strain>
    </source>
</reference>
<evidence type="ECO:0000313" key="2">
    <source>
        <dbReference type="Proteomes" id="UP000824410"/>
    </source>
</evidence>
<gene>
    <name evidence="1" type="ORF">EX242_03285</name>
</gene>
<sequence>MCTKEKNLELLYNAWLSRSVSWEFDSEDDRKAQCREWAGASLEHIDDEENFDQDEADYIIDDELSHWGD</sequence>
<protein>
    <submittedName>
        <fullName evidence="1">Uncharacterized protein</fullName>
    </submittedName>
</protein>
<dbReference type="AlphaFoldDB" id="A0AAP2JUP0"/>